<dbReference type="Proteomes" id="UP000184310">
    <property type="component" value="Unassembled WGS sequence"/>
</dbReference>
<evidence type="ECO:0008006" key="3">
    <source>
        <dbReference type="Google" id="ProtNLM"/>
    </source>
</evidence>
<sequence length="65" mass="7372">MMETKVEENKITFKTPHFSKYVVYVIVEKQNGESKLLVTGSNVNTNRLLILASLMGVAGVFIRKR</sequence>
<dbReference type="OrthoDB" id="9764088at2"/>
<reference evidence="1 2" key="1">
    <citation type="submission" date="2016-11" db="EMBL/GenBank/DDBJ databases">
        <authorList>
            <person name="Jaros S."/>
            <person name="Januszkiewicz K."/>
            <person name="Wedrychowicz H."/>
        </authorList>
    </citation>
    <scope>NUCLEOTIDE SEQUENCE [LARGE SCALE GENOMIC DNA]</scope>
    <source>
        <strain evidence="1 2">DSM 21758</strain>
    </source>
</reference>
<organism evidence="1 2">
    <name type="scientific">Clostridium cavendishii DSM 21758</name>
    <dbReference type="NCBI Taxonomy" id="1121302"/>
    <lineage>
        <taxon>Bacteria</taxon>
        <taxon>Bacillati</taxon>
        <taxon>Bacillota</taxon>
        <taxon>Clostridia</taxon>
        <taxon>Eubacteriales</taxon>
        <taxon>Clostridiaceae</taxon>
        <taxon>Clostridium</taxon>
    </lineage>
</organism>
<keyword evidence="2" id="KW-1185">Reference proteome</keyword>
<evidence type="ECO:0000313" key="2">
    <source>
        <dbReference type="Proteomes" id="UP000184310"/>
    </source>
</evidence>
<protein>
    <recommendedName>
        <fullName evidence="3">LPXTG-motif cell wall anchor domain-containing protein</fullName>
    </recommendedName>
</protein>
<gene>
    <name evidence="1" type="ORF">SAMN02745163_00607</name>
</gene>
<dbReference type="STRING" id="1121302.SAMN02745163_00607"/>
<proteinExistence type="predicted"/>
<name>A0A1M6D133_9CLOT</name>
<evidence type="ECO:0000313" key="1">
    <source>
        <dbReference type="EMBL" id="SHI66967.1"/>
    </source>
</evidence>
<dbReference type="AlphaFoldDB" id="A0A1M6D133"/>
<accession>A0A1M6D133</accession>
<dbReference type="EMBL" id="FQZB01000004">
    <property type="protein sequence ID" value="SHI66967.1"/>
    <property type="molecule type" value="Genomic_DNA"/>
</dbReference>